<dbReference type="EMBL" id="JADFUA010000004">
    <property type="protein sequence ID" value="MBE9609443.1"/>
    <property type="molecule type" value="Genomic_DNA"/>
</dbReference>
<dbReference type="PANTHER" id="PTHR28008">
    <property type="entry name" value="DOMAIN PROTEIN, PUTATIVE (AFU_ORTHOLOGUE AFUA_3G10980)-RELATED"/>
    <property type="match status" value="1"/>
</dbReference>
<name>A0A8J7G124_9NEIS</name>
<feature type="transmembrane region" description="Helical" evidence="1">
    <location>
        <begin position="98"/>
        <end position="117"/>
    </location>
</feature>
<gene>
    <name evidence="3" type="ORF">INR99_08770</name>
</gene>
<evidence type="ECO:0000256" key="1">
    <source>
        <dbReference type="SAM" id="Phobius"/>
    </source>
</evidence>
<evidence type="ECO:0000259" key="2">
    <source>
        <dbReference type="Pfam" id="PF04892"/>
    </source>
</evidence>
<keyword evidence="4" id="KW-1185">Reference proteome</keyword>
<sequence>MSADAPQPSRAMTLARRASLSLWGLAIWIGSLIPLSGPVAPGGDKLQHFAGYGGLALLAMWNCPRPLPVWLACTAMGVAVEFAQALTPYRSFDVADMLANGAGALLGVGLALLAARLRKG</sequence>
<proteinExistence type="predicted"/>
<dbReference type="InterPro" id="IPR006976">
    <property type="entry name" value="VanZ-like"/>
</dbReference>
<keyword evidence="1" id="KW-0472">Membrane</keyword>
<dbReference type="Proteomes" id="UP000604481">
    <property type="component" value="Unassembled WGS sequence"/>
</dbReference>
<keyword evidence="1" id="KW-1133">Transmembrane helix</keyword>
<reference evidence="3 4" key="1">
    <citation type="submission" date="2020-10" db="EMBL/GenBank/DDBJ databases">
        <title>The genome sequence of Chitinilyticum litopenaei 4Y14.</title>
        <authorList>
            <person name="Liu Y."/>
        </authorList>
    </citation>
    <scope>NUCLEOTIDE SEQUENCE [LARGE SCALE GENOMIC DNA]</scope>
    <source>
        <strain evidence="3 4">4Y14</strain>
    </source>
</reference>
<feature type="domain" description="VanZ-like" evidence="2">
    <location>
        <begin position="43"/>
        <end position="113"/>
    </location>
</feature>
<accession>A0A8J7G124</accession>
<evidence type="ECO:0000313" key="4">
    <source>
        <dbReference type="Proteomes" id="UP000604481"/>
    </source>
</evidence>
<organism evidence="3 4">
    <name type="scientific">Chitinilyticum piscinae</name>
    <dbReference type="NCBI Taxonomy" id="2866724"/>
    <lineage>
        <taxon>Bacteria</taxon>
        <taxon>Pseudomonadati</taxon>
        <taxon>Pseudomonadota</taxon>
        <taxon>Betaproteobacteria</taxon>
        <taxon>Neisseriales</taxon>
        <taxon>Chitinibacteraceae</taxon>
        <taxon>Chitinilyticum</taxon>
    </lineage>
</organism>
<dbReference type="Pfam" id="PF04892">
    <property type="entry name" value="VanZ"/>
    <property type="match status" value="1"/>
</dbReference>
<keyword evidence="1" id="KW-0812">Transmembrane</keyword>
<protein>
    <submittedName>
        <fullName evidence="3">VanZ family protein</fullName>
    </submittedName>
</protein>
<dbReference type="AlphaFoldDB" id="A0A8J7G124"/>
<feature type="transmembrane region" description="Helical" evidence="1">
    <location>
        <begin position="20"/>
        <end position="40"/>
    </location>
</feature>
<dbReference type="PANTHER" id="PTHR28008:SF1">
    <property type="entry name" value="DOMAIN PROTEIN, PUTATIVE (AFU_ORTHOLOGUE AFUA_3G10980)-RELATED"/>
    <property type="match status" value="1"/>
</dbReference>
<dbReference type="NCBIfam" id="NF037970">
    <property type="entry name" value="vanZ_1"/>
    <property type="match status" value="1"/>
</dbReference>
<evidence type="ECO:0000313" key="3">
    <source>
        <dbReference type="EMBL" id="MBE9609443.1"/>
    </source>
</evidence>
<comment type="caution">
    <text evidence="3">The sequence shown here is derived from an EMBL/GenBank/DDBJ whole genome shotgun (WGS) entry which is preliminary data.</text>
</comment>